<dbReference type="SUPFAM" id="SSF54695">
    <property type="entry name" value="POZ domain"/>
    <property type="match status" value="1"/>
</dbReference>
<dbReference type="Proteomes" id="UP000767238">
    <property type="component" value="Unassembled WGS sequence"/>
</dbReference>
<protein>
    <recommendedName>
        <fullName evidence="2">BTB domain-containing protein</fullName>
    </recommendedName>
</protein>
<proteinExistence type="predicted"/>
<dbReference type="PROSITE" id="PS50097">
    <property type="entry name" value="BTB"/>
    <property type="match status" value="1"/>
</dbReference>
<feature type="compositionally biased region" description="Low complexity" evidence="1">
    <location>
        <begin position="1"/>
        <end position="26"/>
    </location>
</feature>
<evidence type="ECO:0000256" key="1">
    <source>
        <dbReference type="SAM" id="MobiDB-lite"/>
    </source>
</evidence>
<comment type="caution">
    <text evidence="3">The sequence shown here is derived from an EMBL/GenBank/DDBJ whole genome shotgun (WGS) entry which is preliminary data.</text>
</comment>
<reference evidence="3" key="1">
    <citation type="journal article" date="2021" name="J Fungi (Basel)">
        <title>Virulence traits and population genomics of the black yeast Aureobasidium melanogenum.</title>
        <authorList>
            <person name="Cernosa A."/>
            <person name="Sun X."/>
            <person name="Gostincar C."/>
            <person name="Fang C."/>
            <person name="Gunde-Cimerman N."/>
            <person name="Song Z."/>
        </authorList>
    </citation>
    <scope>NUCLEOTIDE SEQUENCE</scope>
    <source>
        <strain evidence="3">EXF-8016</strain>
    </source>
</reference>
<dbReference type="EMBL" id="JAHFYH010000011">
    <property type="protein sequence ID" value="KAH0226878.1"/>
    <property type="molecule type" value="Genomic_DNA"/>
</dbReference>
<accession>A0A9P8GNC4</accession>
<organism evidence="3 4">
    <name type="scientific">Aureobasidium melanogenum</name>
    <name type="common">Aureobasidium pullulans var. melanogenum</name>
    <dbReference type="NCBI Taxonomy" id="46634"/>
    <lineage>
        <taxon>Eukaryota</taxon>
        <taxon>Fungi</taxon>
        <taxon>Dikarya</taxon>
        <taxon>Ascomycota</taxon>
        <taxon>Pezizomycotina</taxon>
        <taxon>Dothideomycetes</taxon>
        <taxon>Dothideomycetidae</taxon>
        <taxon>Dothideales</taxon>
        <taxon>Saccotheciaceae</taxon>
        <taxon>Aureobasidium</taxon>
    </lineage>
</organism>
<dbReference type="CDD" id="cd18186">
    <property type="entry name" value="BTB_POZ_ZBTB_KLHL-like"/>
    <property type="match status" value="1"/>
</dbReference>
<evidence type="ECO:0000313" key="3">
    <source>
        <dbReference type="EMBL" id="KAH0226878.1"/>
    </source>
</evidence>
<evidence type="ECO:0000313" key="4">
    <source>
        <dbReference type="Proteomes" id="UP000767238"/>
    </source>
</evidence>
<dbReference type="PANTHER" id="PTHR47843:SF2">
    <property type="entry name" value="BTB DOMAIN-CONTAINING PROTEIN"/>
    <property type="match status" value="1"/>
</dbReference>
<name>A0A9P8GNC4_AURME</name>
<dbReference type="Gene3D" id="3.30.710.10">
    <property type="entry name" value="Potassium Channel Kv1.1, Chain A"/>
    <property type="match status" value="1"/>
</dbReference>
<feature type="non-terminal residue" evidence="3">
    <location>
        <position position="1"/>
    </location>
</feature>
<dbReference type="PANTHER" id="PTHR47843">
    <property type="entry name" value="BTB DOMAIN-CONTAINING PROTEIN-RELATED"/>
    <property type="match status" value="1"/>
</dbReference>
<gene>
    <name evidence="3" type="ORF">KCV03_g2474</name>
</gene>
<dbReference type="AlphaFoldDB" id="A0A9P8GNC4"/>
<dbReference type="InterPro" id="IPR000210">
    <property type="entry name" value="BTB/POZ_dom"/>
</dbReference>
<dbReference type="Pfam" id="PF00651">
    <property type="entry name" value="BTB"/>
    <property type="match status" value="1"/>
</dbReference>
<reference evidence="3" key="2">
    <citation type="submission" date="2021-08" db="EMBL/GenBank/DDBJ databases">
        <authorList>
            <person name="Gostincar C."/>
            <person name="Sun X."/>
            <person name="Song Z."/>
            <person name="Gunde-Cimerman N."/>
        </authorList>
    </citation>
    <scope>NUCLEOTIDE SEQUENCE</scope>
    <source>
        <strain evidence="3">EXF-8016</strain>
    </source>
</reference>
<dbReference type="OrthoDB" id="194443at2759"/>
<dbReference type="SMART" id="SM00225">
    <property type="entry name" value="BTB"/>
    <property type="match status" value="1"/>
</dbReference>
<feature type="domain" description="BTB" evidence="2">
    <location>
        <begin position="45"/>
        <end position="112"/>
    </location>
</feature>
<evidence type="ECO:0000259" key="2">
    <source>
        <dbReference type="PROSITE" id="PS50097"/>
    </source>
</evidence>
<feature type="region of interest" description="Disordered" evidence="1">
    <location>
        <begin position="1"/>
        <end position="31"/>
    </location>
</feature>
<dbReference type="InterPro" id="IPR011333">
    <property type="entry name" value="SKP1/BTB/POZ_sf"/>
</dbReference>
<sequence length="244" mass="27589">MSSQSDSDASSSSSSSITTTRQSTSTKAVSIPSKIPPRSCFQGIVTVEIGIEKKAFHIHKDLLTYYSDYFRGAFNGSFVEATKGKISLINERVDVFDVVNQFVYTRQLSDGADSAMGWELLIRVWIFGDKYLMPCLQNKAMDALIQKNREAKFIPTLQLKIIYDNTLPGSPLRKFVLDLVTYKVSDMDASMQKNNKDNRWPYEALVDLVKALGAKKKENVGVYKLPEERKGKCYYHVHNDGERC</sequence>